<comment type="caution">
    <text evidence="1">The sequence shown here is derived from an EMBL/GenBank/DDBJ whole genome shotgun (WGS) entry which is preliminary data.</text>
</comment>
<evidence type="ECO:0000313" key="2">
    <source>
        <dbReference type="Proteomes" id="UP000274601"/>
    </source>
</evidence>
<accession>A0A495QSM2</accession>
<protein>
    <recommendedName>
        <fullName evidence="3">Abi-like protein</fullName>
    </recommendedName>
</protein>
<proteinExistence type="predicted"/>
<evidence type="ECO:0008006" key="3">
    <source>
        <dbReference type="Google" id="ProtNLM"/>
    </source>
</evidence>
<gene>
    <name evidence="1" type="ORF">BZB76_1858</name>
</gene>
<name>A0A495QSM2_9ACTN</name>
<dbReference type="Proteomes" id="UP000274601">
    <property type="component" value="Unassembled WGS sequence"/>
</dbReference>
<evidence type="ECO:0000313" key="1">
    <source>
        <dbReference type="EMBL" id="RKS76502.1"/>
    </source>
</evidence>
<dbReference type="AlphaFoldDB" id="A0A495QSM2"/>
<keyword evidence="2" id="KW-1185">Reference proteome</keyword>
<reference evidence="1 2" key="1">
    <citation type="submission" date="2018-10" db="EMBL/GenBank/DDBJ databases">
        <title>Genomic Encyclopedia of Archaeal and Bacterial Type Strains, Phase II (KMG-II): from individual species to whole genera.</title>
        <authorList>
            <person name="Goeker M."/>
        </authorList>
    </citation>
    <scope>NUCLEOTIDE SEQUENCE [LARGE SCALE GENOMIC DNA]</scope>
    <source>
        <strain evidence="1 2">DSM 43383</strain>
    </source>
</reference>
<organism evidence="1 2">
    <name type="scientific">Actinomadura pelletieri DSM 43383</name>
    <dbReference type="NCBI Taxonomy" id="1120940"/>
    <lineage>
        <taxon>Bacteria</taxon>
        <taxon>Bacillati</taxon>
        <taxon>Actinomycetota</taxon>
        <taxon>Actinomycetes</taxon>
        <taxon>Streptosporangiales</taxon>
        <taxon>Thermomonosporaceae</taxon>
        <taxon>Actinomadura</taxon>
    </lineage>
</organism>
<dbReference type="EMBL" id="RBWU01000002">
    <property type="protein sequence ID" value="RKS76502.1"/>
    <property type="molecule type" value="Genomic_DNA"/>
</dbReference>
<sequence length="163" mass="17957">MLAAALDGFGAARDRFLAASTIRNALAVKVFVPLTEALWWTVTVDDGFEARVANLGAFRQARNADTDGKTVRGLRWVRNRCGHQRALAADYGGGISYPRSLPKAFPAWTFRWRPVAELPSPPSSVNDKALEAEYVQHLAGQPAAETLDAAARWFEAERQRQGF</sequence>